<dbReference type="InterPro" id="IPR010332">
    <property type="entry name" value="ATPase_terminase-su_N"/>
</dbReference>
<evidence type="ECO:0000256" key="1">
    <source>
        <dbReference type="ARBA" id="ARBA00022612"/>
    </source>
</evidence>
<dbReference type="OrthoDB" id="9802901at2"/>
<evidence type="ECO:0000259" key="3">
    <source>
        <dbReference type="SMART" id="SM00507"/>
    </source>
</evidence>
<protein>
    <recommendedName>
        <fullName evidence="3">HNH nuclease domain-containing protein</fullName>
    </recommendedName>
</protein>
<dbReference type="EMBL" id="CP027228">
    <property type="protein sequence ID" value="AVM48555.1"/>
    <property type="molecule type" value="Genomic_DNA"/>
</dbReference>
<reference evidence="5" key="1">
    <citation type="submission" date="2018-02" db="EMBL/GenBank/DDBJ databases">
        <authorList>
            <person name="Holder M.E."/>
            <person name="Ajami N.J."/>
            <person name="Petrosino J.F."/>
        </authorList>
    </citation>
    <scope>NUCLEOTIDE SEQUENCE [LARGE SCALE GENOMIC DNA]</scope>
    <source>
        <strain evidence="5">CCUG 47132</strain>
    </source>
</reference>
<dbReference type="Proteomes" id="UP000237883">
    <property type="component" value="Chromosome"/>
</dbReference>
<dbReference type="InterPro" id="IPR009057">
    <property type="entry name" value="Homeodomain-like_sf"/>
</dbReference>
<keyword evidence="2" id="KW-0231">Viral genome packaging</keyword>
<dbReference type="PANTHER" id="PTHR41328">
    <property type="entry name" value="TERMINASE SMALL SUBUNIT-RELATED"/>
    <property type="match status" value="1"/>
</dbReference>
<feature type="domain" description="HNH nuclease" evidence="3">
    <location>
        <begin position="199"/>
        <end position="258"/>
    </location>
</feature>
<evidence type="ECO:0000313" key="5">
    <source>
        <dbReference type="Proteomes" id="UP000237883"/>
    </source>
</evidence>
<gene>
    <name evidence="4" type="ORF">C5Q96_06725</name>
</gene>
<dbReference type="InterPro" id="IPR002711">
    <property type="entry name" value="HNH"/>
</dbReference>
<name>A0A2S0L5K1_9FIRM</name>
<dbReference type="SMART" id="SM00507">
    <property type="entry name" value="HNHc"/>
    <property type="match status" value="1"/>
</dbReference>
<keyword evidence="1" id="KW-1188">Viral release from host cell</keyword>
<dbReference type="KEGG" id="mdv:C5Q96_06725"/>
<dbReference type="InterPro" id="IPR005335">
    <property type="entry name" value="Terminase_ssu"/>
</dbReference>
<dbReference type="Gene3D" id="1.10.10.1400">
    <property type="entry name" value="Terminase, small subunit, N-terminal DNA-binding domain, HTH motif"/>
    <property type="match status" value="1"/>
</dbReference>
<dbReference type="InterPro" id="IPR003615">
    <property type="entry name" value="HNH_nuc"/>
</dbReference>
<dbReference type="PANTHER" id="PTHR41328:SF2">
    <property type="entry name" value="TERMINASE SMALL SUBUNIT"/>
    <property type="match status" value="1"/>
</dbReference>
<dbReference type="RefSeq" id="WP_106057610.1">
    <property type="nucleotide sequence ID" value="NZ_CP027228.1"/>
</dbReference>
<dbReference type="Pfam" id="PF01844">
    <property type="entry name" value="HNH"/>
    <property type="match status" value="1"/>
</dbReference>
<dbReference type="Gene3D" id="1.10.10.60">
    <property type="entry name" value="Homeodomain-like"/>
    <property type="match status" value="1"/>
</dbReference>
<dbReference type="AlphaFoldDB" id="A0A2S0L5K1"/>
<dbReference type="GO" id="GO:0051276">
    <property type="term" value="P:chromosome organization"/>
    <property type="evidence" value="ECO:0007669"/>
    <property type="project" value="InterPro"/>
</dbReference>
<evidence type="ECO:0000313" key="4">
    <source>
        <dbReference type="EMBL" id="AVM48555.1"/>
    </source>
</evidence>
<dbReference type="GO" id="GO:0004519">
    <property type="term" value="F:endonuclease activity"/>
    <property type="evidence" value="ECO:0007669"/>
    <property type="project" value="InterPro"/>
</dbReference>
<dbReference type="GO" id="GO:0008270">
    <property type="term" value="F:zinc ion binding"/>
    <property type="evidence" value="ECO:0007669"/>
    <property type="project" value="InterPro"/>
</dbReference>
<proteinExistence type="predicted"/>
<dbReference type="SUPFAM" id="SSF46689">
    <property type="entry name" value="Homeodomain-like"/>
    <property type="match status" value="1"/>
</dbReference>
<dbReference type="GeneID" id="78391955"/>
<dbReference type="GO" id="GO:0003676">
    <property type="term" value="F:nucleic acid binding"/>
    <property type="evidence" value="ECO:0007669"/>
    <property type="project" value="InterPro"/>
</dbReference>
<dbReference type="Pfam" id="PF03592">
    <property type="entry name" value="Terminase_2"/>
    <property type="match status" value="1"/>
</dbReference>
<accession>A0A2S0L5K1</accession>
<dbReference type="InterPro" id="IPR052404">
    <property type="entry name" value="SPP1-like_terminase"/>
</dbReference>
<evidence type="ECO:0000256" key="2">
    <source>
        <dbReference type="ARBA" id="ARBA00023219"/>
    </source>
</evidence>
<dbReference type="CDD" id="cd00085">
    <property type="entry name" value="HNHc"/>
    <property type="match status" value="1"/>
</dbReference>
<organism evidence="4 5">
    <name type="scientific">Mogibacterium diversum</name>
    <dbReference type="NCBI Taxonomy" id="114527"/>
    <lineage>
        <taxon>Bacteria</taxon>
        <taxon>Bacillati</taxon>
        <taxon>Bacillota</taxon>
        <taxon>Clostridia</taxon>
        <taxon>Peptostreptococcales</taxon>
        <taxon>Anaerovoracaceae</taxon>
        <taxon>Mogibacterium</taxon>
    </lineage>
</organism>
<sequence length="292" mass="33132">MMTNEEKKKEAKRRYSDGYSISEIAVELEINENTLRSWKRRGEWKASASKKVVQKKEQRKAATKTLKKMLKEDSENLMQNNFLTSKQKLFCAYYCNCFNATQAYQKAYGCSRKTAGTAGYNLLKKLEIQKVIEEIQQTKLATALAKDTHVNEAQYQSAQEISESNMVEKPARGSLGVGVMQNIPRPDKNGPHRGLFEKNKKRVYATQSVCAICGHPVDFSLKYPDPMSACIDHIIPIVKGGHPSDIDNLQLAHLTCNRQKSDKLVRSDQAVPQEQTELGNRVLPQSVDWRTF</sequence>
<dbReference type="Pfam" id="PF06056">
    <property type="entry name" value="Terminase_5"/>
    <property type="match status" value="1"/>
</dbReference>
<dbReference type="Gene3D" id="1.10.30.50">
    <property type="match status" value="1"/>
</dbReference>
<keyword evidence="5" id="KW-1185">Reference proteome</keyword>
<dbReference type="InterPro" id="IPR038713">
    <property type="entry name" value="Terminase_Gp1_N_sf"/>
</dbReference>